<dbReference type="PANTHER" id="PTHR37938">
    <property type="entry name" value="BLL0215 PROTEIN"/>
    <property type="match status" value="1"/>
</dbReference>
<proteinExistence type="predicted"/>
<evidence type="ECO:0000313" key="2">
    <source>
        <dbReference type="EMBL" id="OGM55166.1"/>
    </source>
</evidence>
<dbReference type="PANTHER" id="PTHR37938:SF1">
    <property type="entry name" value="BLL0215 PROTEIN"/>
    <property type="match status" value="1"/>
</dbReference>
<gene>
    <name evidence="2" type="ORF">A3E44_04575</name>
</gene>
<organism evidence="2 3">
    <name type="scientific">Candidatus Woesebacteria bacterium RIFCSPHIGHO2_12_FULL_41_24</name>
    <dbReference type="NCBI Taxonomy" id="1802510"/>
    <lineage>
        <taxon>Bacteria</taxon>
        <taxon>Candidatus Woeseibacteriota</taxon>
    </lineage>
</organism>
<sequence length="232" mass="27171">MPDIFINDPKSAHTPGPQQLVNQEQYPQVSLDMKLPNEKKHELYGHTHNPLAAYCYVPDHLNFETQDKKEKVVLLLRRHPITNLPWIIFVILMLFAPLLLIVFPVTAFLPARFQLISIMAWYVFVFTYAFENFLVWFFNVNIITDERIVDIDFHNFVYKEVTDAELDNIEDVTYTMGGPIRTMFNYGNVFVQTAGEAQNIEMLGIPKPDRVAKILQELRQEEEIERIEGRIR</sequence>
<evidence type="ECO:0000256" key="1">
    <source>
        <dbReference type="SAM" id="Phobius"/>
    </source>
</evidence>
<feature type="transmembrane region" description="Helical" evidence="1">
    <location>
        <begin position="115"/>
        <end position="138"/>
    </location>
</feature>
<dbReference type="AlphaFoldDB" id="A0A1F8ATV1"/>
<evidence type="ECO:0000313" key="3">
    <source>
        <dbReference type="Proteomes" id="UP000178603"/>
    </source>
</evidence>
<feature type="transmembrane region" description="Helical" evidence="1">
    <location>
        <begin position="86"/>
        <end position="109"/>
    </location>
</feature>
<dbReference type="EMBL" id="MGGW01000005">
    <property type="protein sequence ID" value="OGM55166.1"/>
    <property type="molecule type" value="Genomic_DNA"/>
</dbReference>
<keyword evidence="1" id="KW-0812">Transmembrane</keyword>
<reference evidence="2 3" key="1">
    <citation type="journal article" date="2016" name="Nat. Commun.">
        <title>Thousands of microbial genomes shed light on interconnected biogeochemical processes in an aquifer system.</title>
        <authorList>
            <person name="Anantharaman K."/>
            <person name="Brown C.T."/>
            <person name="Hug L.A."/>
            <person name="Sharon I."/>
            <person name="Castelle C.J."/>
            <person name="Probst A.J."/>
            <person name="Thomas B.C."/>
            <person name="Singh A."/>
            <person name="Wilkins M.J."/>
            <person name="Karaoz U."/>
            <person name="Brodie E.L."/>
            <person name="Williams K.H."/>
            <person name="Hubbard S.S."/>
            <person name="Banfield J.F."/>
        </authorList>
    </citation>
    <scope>NUCLEOTIDE SEQUENCE [LARGE SCALE GENOMIC DNA]</scope>
</reference>
<keyword evidence="1" id="KW-1133">Transmembrane helix</keyword>
<accession>A0A1F8ATV1</accession>
<keyword evidence="1" id="KW-0472">Membrane</keyword>
<name>A0A1F8ATV1_9BACT</name>
<comment type="caution">
    <text evidence="2">The sequence shown here is derived from an EMBL/GenBank/DDBJ whole genome shotgun (WGS) entry which is preliminary data.</text>
</comment>
<dbReference type="Proteomes" id="UP000178603">
    <property type="component" value="Unassembled WGS sequence"/>
</dbReference>
<protein>
    <submittedName>
        <fullName evidence="2">Uncharacterized protein</fullName>
    </submittedName>
</protein>